<evidence type="ECO:0000259" key="1">
    <source>
        <dbReference type="PROSITE" id="PS50878"/>
    </source>
</evidence>
<dbReference type="EMBL" id="SMMG02000006">
    <property type="protein sequence ID" value="KAA3470459.1"/>
    <property type="molecule type" value="Genomic_DNA"/>
</dbReference>
<gene>
    <name evidence="3" type="ORF">EPI10_016168</name>
</gene>
<name>A0A5B6VMG2_9ROSI</name>
<dbReference type="Pfam" id="PF17921">
    <property type="entry name" value="Integrase_H2C2"/>
    <property type="match status" value="1"/>
</dbReference>
<organism evidence="3 4">
    <name type="scientific">Gossypium australe</name>
    <dbReference type="NCBI Taxonomy" id="47621"/>
    <lineage>
        <taxon>Eukaryota</taxon>
        <taxon>Viridiplantae</taxon>
        <taxon>Streptophyta</taxon>
        <taxon>Embryophyta</taxon>
        <taxon>Tracheophyta</taxon>
        <taxon>Spermatophyta</taxon>
        <taxon>Magnoliopsida</taxon>
        <taxon>eudicotyledons</taxon>
        <taxon>Gunneridae</taxon>
        <taxon>Pentapetalae</taxon>
        <taxon>rosids</taxon>
        <taxon>malvids</taxon>
        <taxon>Malvales</taxon>
        <taxon>Malvaceae</taxon>
        <taxon>Malvoideae</taxon>
        <taxon>Gossypium</taxon>
    </lineage>
</organism>
<dbReference type="GO" id="GO:0003676">
    <property type="term" value="F:nucleic acid binding"/>
    <property type="evidence" value="ECO:0007669"/>
    <property type="project" value="InterPro"/>
</dbReference>
<dbReference type="InterPro" id="IPR016197">
    <property type="entry name" value="Chromo-like_dom_sf"/>
</dbReference>
<sequence>MYMMNRVFQPYLDWFVVVFIDDILVYSRTEEEYDSLLRVVLQILREKELYAKFSKCKFRLKEVTFLGYVVSAKGIRVDPRKVEAVLDWKPPKSVSEIRSFLGLARYYRRFEKLKKILTEAPILIQPEAGKGFVVYCDASHTGKANMVADALSWKVVSDLRAMFARISLYEDGSLAELQVKSGETVDFGLNNEGILCFRGRVYMPKDTDLRQMILREVHSSPYDMHPGRNKMYRDLREKYWWPWLKREKLAKLYVAEIVRLHRVPMSIISDRDPIFTSRFWKVLHEALGTRLDFSIAFHPQTDGQPERIIQILEDMLRGCVIDFKAVGRIIYLWQNLHITTATNQAFRWHPTRRYMVVEASNRQKSYADLKRKEIEFSVGDYVFLKVSPWKNILRFGWKGKLSLRLIGPYRVLKRVGLVAYQLELPPELNRVHNVFHVSMLRRYHSDPSHIVPVEEIKVRPDLSFEEEPVQILDLDVKVLRRKSVPLVKVLWHNHGSEEATWEPEKAMQQQYPHLF</sequence>
<dbReference type="InterPro" id="IPR001584">
    <property type="entry name" value="Integrase_cat-core"/>
</dbReference>
<dbReference type="PANTHER" id="PTHR46148:SF44">
    <property type="entry name" value="GAG-POL POLYPROTEIN"/>
    <property type="match status" value="1"/>
</dbReference>
<dbReference type="SUPFAM" id="SSF54160">
    <property type="entry name" value="Chromo domain-like"/>
    <property type="match status" value="1"/>
</dbReference>
<evidence type="ECO:0000313" key="3">
    <source>
        <dbReference type="EMBL" id="KAA3470459.1"/>
    </source>
</evidence>
<dbReference type="Gene3D" id="3.30.420.10">
    <property type="entry name" value="Ribonuclease H-like superfamily/Ribonuclease H"/>
    <property type="match status" value="1"/>
</dbReference>
<feature type="domain" description="Integrase catalytic" evidence="2">
    <location>
        <begin position="249"/>
        <end position="364"/>
    </location>
</feature>
<dbReference type="Proteomes" id="UP000325315">
    <property type="component" value="Unassembled WGS sequence"/>
</dbReference>
<keyword evidence="4" id="KW-1185">Reference proteome</keyword>
<feature type="domain" description="Reverse transcriptase" evidence="1">
    <location>
        <begin position="1"/>
        <end position="70"/>
    </location>
</feature>
<dbReference type="PROSITE" id="PS50994">
    <property type="entry name" value="INTEGRASE"/>
    <property type="match status" value="1"/>
</dbReference>
<protein>
    <submittedName>
        <fullName evidence="3">Retrovirus-related Pol polyprotein from transposon 17.6</fullName>
    </submittedName>
</protein>
<reference evidence="3" key="1">
    <citation type="submission" date="2019-08" db="EMBL/GenBank/DDBJ databases">
        <authorList>
            <person name="Liu F."/>
        </authorList>
    </citation>
    <scope>NUCLEOTIDE SEQUENCE [LARGE SCALE GENOMIC DNA]</scope>
    <source>
        <strain evidence="3">PA1801</strain>
        <tissue evidence="3">Leaf</tissue>
    </source>
</reference>
<dbReference type="InterPro" id="IPR041588">
    <property type="entry name" value="Integrase_H2C2"/>
</dbReference>
<dbReference type="InterPro" id="IPR043502">
    <property type="entry name" value="DNA/RNA_pol_sf"/>
</dbReference>
<dbReference type="InterPro" id="IPR043128">
    <property type="entry name" value="Rev_trsase/Diguanyl_cyclase"/>
</dbReference>
<dbReference type="InterPro" id="IPR036397">
    <property type="entry name" value="RNaseH_sf"/>
</dbReference>
<dbReference type="PANTHER" id="PTHR46148">
    <property type="entry name" value="CHROMO DOMAIN-CONTAINING PROTEIN"/>
    <property type="match status" value="1"/>
</dbReference>
<proteinExistence type="predicted"/>
<dbReference type="SUPFAM" id="SSF53098">
    <property type="entry name" value="Ribonuclease H-like"/>
    <property type="match status" value="1"/>
</dbReference>
<dbReference type="InterPro" id="IPR056924">
    <property type="entry name" value="SH3_Tf2-1"/>
</dbReference>
<dbReference type="Pfam" id="PF00078">
    <property type="entry name" value="RVT_1"/>
    <property type="match status" value="1"/>
</dbReference>
<dbReference type="CDD" id="cd01647">
    <property type="entry name" value="RT_LTR"/>
    <property type="match status" value="1"/>
</dbReference>
<dbReference type="GO" id="GO:0015074">
    <property type="term" value="P:DNA integration"/>
    <property type="evidence" value="ECO:0007669"/>
    <property type="project" value="InterPro"/>
</dbReference>
<comment type="caution">
    <text evidence="3">The sequence shown here is derived from an EMBL/GenBank/DDBJ whole genome shotgun (WGS) entry which is preliminary data.</text>
</comment>
<dbReference type="SUPFAM" id="SSF56672">
    <property type="entry name" value="DNA/RNA polymerases"/>
    <property type="match status" value="1"/>
</dbReference>
<dbReference type="Gene3D" id="3.30.70.270">
    <property type="match status" value="2"/>
</dbReference>
<dbReference type="InterPro" id="IPR000477">
    <property type="entry name" value="RT_dom"/>
</dbReference>
<dbReference type="OrthoDB" id="8065738at2759"/>
<evidence type="ECO:0000259" key="2">
    <source>
        <dbReference type="PROSITE" id="PS50994"/>
    </source>
</evidence>
<dbReference type="InterPro" id="IPR012337">
    <property type="entry name" value="RNaseH-like_sf"/>
</dbReference>
<dbReference type="Pfam" id="PF24626">
    <property type="entry name" value="SH3_Tf2-1"/>
    <property type="match status" value="1"/>
</dbReference>
<dbReference type="AlphaFoldDB" id="A0A5B6VMG2"/>
<dbReference type="PROSITE" id="PS50878">
    <property type="entry name" value="RT_POL"/>
    <property type="match status" value="1"/>
</dbReference>
<evidence type="ECO:0000313" key="4">
    <source>
        <dbReference type="Proteomes" id="UP000325315"/>
    </source>
</evidence>
<accession>A0A5B6VMG2</accession>